<feature type="region of interest" description="Disordered" evidence="3">
    <location>
        <begin position="1"/>
        <end position="28"/>
    </location>
</feature>
<evidence type="ECO:0000256" key="2">
    <source>
        <dbReference type="ARBA" id="ARBA00023157"/>
    </source>
</evidence>
<dbReference type="InterPro" id="IPR042837">
    <property type="entry name" value="PTX3"/>
</dbReference>
<dbReference type="GO" id="GO:0006955">
    <property type="term" value="P:immune response"/>
    <property type="evidence" value="ECO:0007669"/>
    <property type="project" value="InterPro"/>
</dbReference>
<evidence type="ECO:0000256" key="1">
    <source>
        <dbReference type="ARBA" id="ARBA00022729"/>
    </source>
</evidence>
<dbReference type="OrthoDB" id="324838at2"/>
<feature type="domain" description="LamG-like jellyroll fold" evidence="4">
    <location>
        <begin position="688"/>
        <end position="828"/>
    </location>
</feature>
<name>A0A2S6GBI1_9PSEU</name>
<keyword evidence="2" id="KW-1015">Disulfide bond</keyword>
<keyword evidence="6" id="KW-1185">Reference proteome</keyword>
<keyword evidence="5" id="KW-0430">Lectin</keyword>
<dbReference type="SMART" id="SM00560">
    <property type="entry name" value="LamGL"/>
    <property type="match status" value="2"/>
</dbReference>
<gene>
    <name evidence="5" type="ORF">CLV40_1487</name>
</gene>
<dbReference type="InterPro" id="IPR006558">
    <property type="entry name" value="LamG-like"/>
</dbReference>
<evidence type="ECO:0000313" key="5">
    <source>
        <dbReference type="EMBL" id="PPK60749.1"/>
    </source>
</evidence>
<feature type="compositionally biased region" description="Low complexity" evidence="3">
    <location>
        <begin position="1"/>
        <end position="15"/>
    </location>
</feature>
<dbReference type="Gene3D" id="2.60.120.200">
    <property type="match status" value="2"/>
</dbReference>
<protein>
    <submittedName>
        <fullName evidence="5">Concanavalin A-like lectin/glucanase superfamily protein</fullName>
    </submittedName>
</protein>
<sequence length="1051" mass="111582">MAVVEETTETAEVVANPDGTLTRRESLEPQRVRREGKWVPIDLSLEVRADGSVGPKAAAVDVRLSRGGAGDRLAVAVRDGKEIGIGWDGALPAPRLSGAVATYPEVLPGVDLTVRVTGKGFSQLLVVKNREAAADSRLKEISFPHHTRGVTPRATAEGKIEVVDEQGAVVFGGDASRMWDSSVRVAATSASRSASSLSTMGFEVTPEATVVRPDPGYLTAQERVFPVMIDPEYWWAGTKLNHAVVQSAWPDEHNFNKTSGDLGDLKAGYQNGYISRSYFDFTVAAMHGKVIHRAKVRPRVVHSWGCAGGPTELWHAWGVGWDTTWNHQPALGAKQGDIGKANNAAYCPSDGAAEVPVDGPVRAAAAEGWATVTFMLRAKNEARQEDWRKFALDPVLEVVYNSYPSLPAELGMEGGLIPCVTGGTRPFVATPTPRLRGKVSDPDNGMLSVRYALHRGPVGDSQLVWNATQDNVPSGSFSEVTVPSGVIVDGVYNWSLYANDGGQSSRWVGNCEFEIDRVAPGVPAITSTDYPGGGQQTPAGGVGQTGTFTVSANGTADAVAFLWSVTDQQNDDPQTRIAADAPGGSGVFRWTPTASGALNVFVRSVDRAGNRSPIVRYPVYVNAGDPLTGSLNGHWKLDGNLVDSSTGGRTLVAEGGATTTATGYLGQAAPVGNGKYLHTNTSVLDTATSYSVSAWARLDQTGNWAGVVTQDGSRNSGFQLQATPDGKWAIVMFSRDQDGGGPVHARAISPENAQIGAWTHLTGVYDHGVGELRLYVNGAFAVKVTYTSTWSASGPLQVGASQWAGNRIETFPGAIDDVRAYQRVLVPSEAAALANESVLRAHYPLSKGSGTTATDLVTNSNATLAGTATWAQVGGEDAVKFTGQLGAGYGAVDAPRPTLRTDRSYTVSAFVRLDTTEYAAYAAVSLRGTRNSPFMLEYRPELKKWSLQVSHSETQDGVWWAPASDVVESGRWVHLTAVYDHARREVRMYVDGAFAGLTAGVTGWNGAGELMIGGGVWRGQAVDPFLGAVRGVRVYSGALPDELIGQLPVQN</sequence>
<dbReference type="GO" id="GO:0030246">
    <property type="term" value="F:carbohydrate binding"/>
    <property type="evidence" value="ECO:0007669"/>
    <property type="project" value="UniProtKB-KW"/>
</dbReference>
<dbReference type="AlphaFoldDB" id="A0A2S6GBI1"/>
<evidence type="ECO:0000313" key="6">
    <source>
        <dbReference type="Proteomes" id="UP000239203"/>
    </source>
</evidence>
<accession>A0A2S6GBI1</accession>
<dbReference type="PANTHER" id="PTHR46943:SF1">
    <property type="entry name" value="PENTRAXIN-RELATED PROTEIN PTX3"/>
    <property type="match status" value="1"/>
</dbReference>
<evidence type="ECO:0000259" key="4">
    <source>
        <dbReference type="SMART" id="SM00560"/>
    </source>
</evidence>
<dbReference type="SUPFAM" id="SSF49899">
    <property type="entry name" value="Concanavalin A-like lectins/glucanases"/>
    <property type="match status" value="2"/>
</dbReference>
<reference evidence="5 6" key="1">
    <citation type="submission" date="2018-02" db="EMBL/GenBank/DDBJ databases">
        <title>Genomic Encyclopedia of Archaeal and Bacterial Type Strains, Phase II (KMG-II): from individual species to whole genera.</title>
        <authorList>
            <person name="Goeker M."/>
        </authorList>
    </citation>
    <scope>NUCLEOTIDE SEQUENCE [LARGE SCALE GENOMIC DNA]</scope>
    <source>
        <strain evidence="5 6">YU 961-1</strain>
    </source>
</reference>
<organism evidence="5 6">
    <name type="scientific">Actinokineospora auranticolor</name>
    <dbReference type="NCBI Taxonomy" id="155976"/>
    <lineage>
        <taxon>Bacteria</taxon>
        <taxon>Bacillati</taxon>
        <taxon>Actinomycetota</taxon>
        <taxon>Actinomycetes</taxon>
        <taxon>Pseudonocardiales</taxon>
        <taxon>Pseudonocardiaceae</taxon>
        <taxon>Actinokineospora</taxon>
    </lineage>
</organism>
<proteinExistence type="predicted"/>
<dbReference type="PANTHER" id="PTHR46943">
    <property type="entry name" value="PENTRAXIN-RELATED PROTEIN PTX3"/>
    <property type="match status" value="1"/>
</dbReference>
<comment type="caution">
    <text evidence="5">The sequence shown here is derived from an EMBL/GenBank/DDBJ whole genome shotgun (WGS) entry which is preliminary data.</text>
</comment>
<feature type="domain" description="LamG-like jellyroll fold" evidence="4">
    <location>
        <begin position="903"/>
        <end position="1042"/>
    </location>
</feature>
<dbReference type="Proteomes" id="UP000239203">
    <property type="component" value="Unassembled WGS sequence"/>
</dbReference>
<dbReference type="InterPro" id="IPR013320">
    <property type="entry name" value="ConA-like_dom_sf"/>
</dbReference>
<evidence type="ECO:0000256" key="3">
    <source>
        <dbReference type="SAM" id="MobiDB-lite"/>
    </source>
</evidence>
<keyword evidence="1" id="KW-0732">Signal</keyword>
<dbReference type="EMBL" id="PTIX01000048">
    <property type="protein sequence ID" value="PPK60749.1"/>
    <property type="molecule type" value="Genomic_DNA"/>
</dbReference>
<dbReference type="Pfam" id="PF13385">
    <property type="entry name" value="Laminin_G_3"/>
    <property type="match status" value="2"/>
</dbReference>